<reference evidence="1 2" key="1">
    <citation type="journal article" date="2019" name="Int. J. Syst. Evol. Microbiol.">
        <title>The Global Catalogue of Microorganisms (GCM) 10K type strain sequencing project: providing services to taxonomists for standard genome sequencing and annotation.</title>
        <authorList>
            <consortium name="The Broad Institute Genomics Platform"/>
            <consortium name="The Broad Institute Genome Sequencing Center for Infectious Disease"/>
            <person name="Wu L."/>
            <person name="Ma J."/>
        </authorList>
    </citation>
    <scope>NUCLEOTIDE SEQUENCE [LARGE SCALE GENOMIC DNA]</scope>
    <source>
        <strain evidence="1 2">JCM 13595</strain>
    </source>
</reference>
<name>A0ABN2UER2_9MICC</name>
<organism evidence="1 2">
    <name type="scientific">Yaniella flava</name>
    <dbReference type="NCBI Taxonomy" id="287930"/>
    <lineage>
        <taxon>Bacteria</taxon>
        <taxon>Bacillati</taxon>
        <taxon>Actinomycetota</taxon>
        <taxon>Actinomycetes</taxon>
        <taxon>Micrococcales</taxon>
        <taxon>Micrococcaceae</taxon>
        <taxon>Yaniella</taxon>
    </lineage>
</organism>
<keyword evidence="2" id="KW-1185">Reference proteome</keyword>
<accession>A0ABN2UER2</accession>
<gene>
    <name evidence="1" type="ORF">GCM10009720_14930</name>
</gene>
<comment type="caution">
    <text evidence="1">The sequence shown here is derived from an EMBL/GenBank/DDBJ whole genome shotgun (WGS) entry which is preliminary data.</text>
</comment>
<dbReference type="EMBL" id="BAAAMN010000026">
    <property type="protein sequence ID" value="GAA2035428.1"/>
    <property type="molecule type" value="Genomic_DNA"/>
</dbReference>
<protein>
    <submittedName>
        <fullName evidence="1">Uncharacterized protein</fullName>
    </submittedName>
</protein>
<dbReference type="RefSeq" id="WP_343957125.1">
    <property type="nucleotide sequence ID" value="NZ_BAAAMN010000026.1"/>
</dbReference>
<sequence length="119" mass="13747">MKTPVRWFVQATNELNGRLCRRLLTITFQKLAGFGALRDAFAFELRKGGKDAESTCHITRGEVLETLADLAECDRADDWLHVLATMSSIERDQIYSIRGHFDDTQFFGSLFDRRFGWLR</sequence>
<proteinExistence type="predicted"/>
<evidence type="ECO:0000313" key="2">
    <source>
        <dbReference type="Proteomes" id="UP001501461"/>
    </source>
</evidence>
<evidence type="ECO:0000313" key="1">
    <source>
        <dbReference type="EMBL" id="GAA2035428.1"/>
    </source>
</evidence>
<dbReference type="Proteomes" id="UP001501461">
    <property type="component" value="Unassembled WGS sequence"/>
</dbReference>